<dbReference type="InterPro" id="IPR036689">
    <property type="entry name" value="ESAT-6-like_sf"/>
</dbReference>
<gene>
    <name evidence="3" type="ORF">ORV05_04380</name>
</gene>
<feature type="compositionally biased region" description="Gly residues" evidence="2">
    <location>
        <begin position="326"/>
        <end position="354"/>
    </location>
</feature>
<feature type="compositionally biased region" description="Low complexity" evidence="2">
    <location>
        <begin position="205"/>
        <end position="216"/>
    </location>
</feature>
<accession>A0ABY7B523</accession>
<sequence>MGLNGTQIYQNFTNGDSSPLQSAADAIAQLQAEYQDEAQQIKALQDKMASYWTGSSGDAANAGANPLAQTFQASATPLDQTTDSLRTQSDVFQRSKSSVVPVPPAPEKPSGWSLGLKAAIPIVGPSMAVSDVNSYQEGVAKTNAANANNVRVMDQYSSVTGSTKTQIPMDYQPLSPDGASVGLKAKQVGTIGSVIDTYTDRTRASSSTGQQTVSGSLADGPVSAPPALSESNQVTTSRPTGDGPVGTVRPGPNLPPGNPGTGPTTSNSFLPGPANGYGPTADSERGGSSYRTGTGPGGTPSAGGGLGRNSAAGRLLGGDAESGGRSSAGGRGGATAGEGGGRGLGAGRGSGAGSVGRALAAEEAAASRGAARTAGGSPMGAAGQRGKGEEDKEHQRPDYLLEADPDSVFGSDVRATPPVIGE</sequence>
<dbReference type="Proteomes" id="UP001163203">
    <property type="component" value="Chromosome"/>
</dbReference>
<feature type="compositionally biased region" description="Basic and acidic residues" evidence="2">
    <location>
        <begin position="386"/>
        <end position="399"/>
    </location>
</feature>
<feature type="compositionally biased region" description="Polar residues" evidence="2">
    <location>
        <begin position="229"/>
        <end position="239"/>
    </location>
</feature>
<organism evidence="3 4">
    <name type="scientific">Amycolatopsis cynarae</name>
    <dbReference type="NCBI Taxonomy" id="2995223"/>
    <lineage>
        <taxon>Bacteria</taxon>
        <taxon>Bacillati</taxon>
        <taxon>Actinomycetota</taxon>
        <taxon>Actinomycetes</taxon>
        <taxon>Pseudonocardiales</taxon>
        <taxon>Pseudonocardiaceae</taxon>
        <taxon>Amycolatopsis</taxon>
    </lineage>
</organism>
<keyword evidence="1" id="KW-0175">Coiled coil</keyword>
<evidence type="ECO:0000313" key="4">
    <source>
        <dbReference type="Proteomes" id="UP001163203"/>
    </source>
</evidence>
<dbReference type="EMBL" id="CP113836">
    <property type="protein sequence ID" value="WAL67034.1"/>
    <property type="molecule type" value="Genomic_DNA"/>
</dbReference>
<dbReference type="Pfam" id="PF06013">
    <property type="entry name" value="WXG100"/>
    <property type="match status" value="1"/>
</dbReference>
<proteinExistence type="predicted"/>
<dbReference type="SUPFAM" id="SSF140453">
    <property type="entry name" value="EsxAB dimer-like"/>
    <property type="match status" value="1"/>
</dbReference>
<feature type="compositionally biased region" description="Gly residues" evidence="2">
    <location>
        <begin position="294"/>
        <end position="307"/>
    </location>
</feature>
<protein>
    <submittedName>
        <fullName evidence="3">WXG100 family type VII secretion target</fullName>
    </submittedName>
</protein>
<dbReference type="RefSeq" id="WP_268757157.1">
    <property type="nucleotide sequence ID" value="NZ_CP113836.1"/>
</dbReference>
<evidence type="ECO:0000313" key="3">
    <source>
        <dbReference type="EMBL" id="WAL67034.1"/>
    </source>
</evidence>
<feature type="coiled-coil region" evidence="1">
    <location>
        <begin position="20"/>
        <end position="47"/>
    </location>
</feature>
<feature type="region of interest" description="Disordered" evidence="2">
    <location>
        <begin position="89"/>
        <end position="109"/>
    </location>
</feature>
<evidence type="ECO:0000256" key="1">
    <source>
        <dbReference type="SAM" id="Coils"/>
    </source>
</evidence>
<dbReference type="InterPro" id="IPR038332">
    <property type="entry name" value="PPE_sf"/>
</dbReference>
<feature type="region of interest" description="Disordered" evidence="2">
    <location>
        <begin position="201"/>
        <end position="422"/>
    </location>
</feature>
<dbReference type="InterPro" id="IPR010310">
    <property type="entry name" value="T7SS_ESAT-6-like"/>
</dbReference>
<keyword evidence="4" id="KW-1185">Reference proteome</keyword>
<dbReference type="Gene3D" id="1.20.1260.20">
    <property type="entry name" value="PPE superfamily"/>
    <property type="match status" value="1"/>
</dbReference>
<reference evidence="3" key="1">
    <citation type="submission" date="2022-11" db="EMBL/GenBank/DDBJ databases">
        <authorList>
            <person name="Mo P."/>
        </authorList>
    </citation>
    <scope>NUCLEOTIDE SEQUENCE</scope>
    <source>
        <strain evidence="3">HUAS 11-8</strain>
    </source>
</reference>
<name>A0ABY7B523_9PSEU</name>
<feature type="compositionally biased region" description="Low complexity" evidence="2">
    <location>
        <begin position="355"/>
        <end position="376"/>
    </location>
</feature>
<evidence type="ECO:0000256" key="2">
    <source>
        <dbReference type="SAM" id="MobiDB-lite"/>
    </source>
</evidence>